<dbReference type="PANTHER" id="PTHR23088:SF27">
    <property type="entry name" value="DEAMINATED GLUTATHIONE AMIDASE"/>
    <property type="match status" value="1"/>
</dbReference>
<dbReference type="PROSITE" id="PS01227">
    <property type="entry name" value="UPF0012"/>
    <property type="match status" value="1"/>
</dbReference>
<dbReference type="Pfam" id="PF00795">
    <property type="entry name" value="CN_hydrolase"/>
    <property type="match status" value="1"/>
</dbReference>
<dbReference type="InterPro" id="IPR001110">
    <property type="entry name" value="UPF0012_CS"/>
</dbReference>
<reference evidence="4 5" key="1">
    <citation type="submission" date="2012-08" db="EMBL/GenBank/DDBJ databases">
        <title>Whole genome shotgun sequence of Gordonia rubripertincta NBRC 101908.</title>
        <authorList>
            <person name="Takarada H."/>
            <person name="Hosoyama A."/>
            <person name="Tsuchikane K."/>
            <person name="Katsumata H."/>
            <person name="Baba S."/>
            <person name="Ohji S."/>
            <person name="Yamazaki S."/>
            <person name="Fujita N."/>
        </authorList>
    </citation>
    <scope>NUCLEOTIDE SEQUENCE [LARGE SCALE GENOMIC DNA]</scope>
    <source>
        <strain evidence="4 5">NBRC 101908</strain>
    </source>
</reference>
<name>A0ABQ0HYH8_GORRU</name>
<accession>A0ABQ0HYH8</accession>
<dbReference type="PANTHER" id="PTHR23088">
    <property type="entry name" value="NITRILASE-RELATED"/>
    <property type="match status" value="1"/>
</dbReference>
<comment type="similarity">
    <text evidence="1">Belongs to the carbon-nitrogen hydrolase superfamily. NIT1/NIT2 family.</text>
</comment>
<evidence type="ECO:0000259" key="3">
    <source>
        <dbReference type="PROSITE" id="PS50263"/>
    </source>
</evidence>
<keyword evidence="4" id="KW-0378">Hydrolase</keyword>
<dbReference type="Gene3D" id="3.60.110.10">
    <property type="entry name" value="Carbon-nitrogen hydrolase"/>
    <property type="match status" value="1"/>
</dbReference>
<gene>
    <name evidence="4" type="ORF">GORBP_100_00290</name>
</gene>
<feature type="domain" description="CN hydrolase" evidence="3">
    <location>
        <begin position="9"/>
        <end position="253"/>
    </location>
</feature>
<sequence>MTGTTVAAMRVAMAQISSTDDPGENLETLRAATRDAASRGARLVVFPEATMCRFGVPLKPVAEDLGGPWACAVSEVARSAGVTVVAGMFTPSDDGRVFNTVLVAHPDGSRQGYDKLHLYDAFGFRESKTVAAGSEPLTFEVDGVTVGVATCYDIRFPALFTNLARRGAQIVVVPTSWGAGPGKIHQWQVLATARALDSTTFVVAVGQALPPDETVAGSGAPTGIGHSQITDPFGTVVAAYPETVGVDVHDLDLELVEKARKQLAVLANERELTAGGAVPSKVASTAERLRESDDRGRNP</sequence>
<evidence type="ECO:0000313" key="5">
    <source>
        <dbReference type="Proteomes" id="UP000010744"/>
    </source>
</evidence>
<dbReference type="InterPro" id="IPR003010">
    <property type="entry name" value="C-N_Hydrolase"/>
</dbReference>
<dbReference type="EMBL" id="BAHB01000100">
    <property type="protein sequence ID" value="GAB87321.1"/>
    <property type="molecule type" value="Genomic_DNA"/>
</dbReference>
<dbReference type="InterPro" id="IPR036526">
    <property type="entry name" value="C-N_Hydrolase_sf"/>
</dbReference>
<comment type="caution">
    <text evidence="4">The sequence shown here is derived from an EMBL/GenBank/DDBJ whole genome shotgun (WGS) entry which is preliminary data.</text>
</comment>
<dbReference type="PROSITE" id="PS50263">
    <property type="entry name" value="CN_HYDROLASE"/>
    <property type="match status" value="1"/>
</dbReference>
<evidence type="ECO:0000313" key="4">
    <source>
        <dbReference type="EMBL" id="GAB87321.1"/>
    </source>
</evidence>
<dbReference type="GO" id="GO:0016787">
    <property type="term" value="F:hydrolase activity"/>
    <property type="evidence" value="ECO:0007669"/>
    <property type="project" value="UniProtKB-KW"/>
</dbReference>
<dbReference type="CDD" id="cd07581">
    <property type="entry name" value="nitrilase_3"/>
    <property type="match status" value="1"/>
</dbReference>
<dbReference type="Proteomes" id="UP000010744">
    <property type="component" value="Unassembled WGS sequence"/>
</dbReference>
<protein>
    <submittedName>
        <fullName evidence="4">Hydrolase</fullName>
    </submittedName>
</protein>
<proteinExistence type="inferred from homology"/>
<organism evidence="4 5">
    <name type="scientific">Gordonia rubripertincta NBRC 101908</name>
    <dbReference type="NCBI Taxonomy" id="1077975"/>
    <lineage>
        <taxon>Bacteria</taxon>
        <taxon>Bacillati</taxon>
        <taxon>Actinomycetota</taxon>
        <taxon>Actinomycetes</taxon>
        <taxon>Mycobacteriales</taxon>
        <taxon>Gordoniaceae</taxon>
        <taxon>Gordonia</taxon>
    </lineage>
</organism>
<evidence type="ECO:0000256" key="1">
    <source>
        <dbReference type="ARBA" id="ARBA00010613"/>
    </source>
</evidence>
<feature type="region of interest" description="Disordered" evidence="2">
    <location>
        <begin position="276"/>
        <end position="299"/>
    </location>
</feature>
<evidence type="ECO:0000256" key="2">
    <source>
        <dbReference type="SAM" id="MobiDB-lite"/>
    </source>
</evidence>
<feature type="compositionally biased region" description="Basic and acidic residues" evidence="2">
    <location>
        <begin position="287"/>
        <end position="299"/>
    </location>
</feature>
<keyword evidence="5" id="KW-1185">Reference proteome</keyword>
<dbReference type="SUPFAM" id="SSF56317">
    <property type="entry name" value="Carbon-nitrogen hydrolase"/>
    <property type="match status" value="1"/>
</dbReference>